<dbReference type="PANTHER" id="PTHR23150">
    <property type="entry name" value="SULFATASE MODIFYING FACTOR 1, 2"/>
    <property type="match status" value="1"/>
</dbReference>
<dbReference type="EMBL" id="CP021255">
    <property type="protein sequence ID" value="AVD71746.1"/>
    <property type="molecule type" value="Genomic_DNA"/>
</dbReference>
<dbReference type="Gene3D" id="3.90.1580.10">
    <property type="entry name" value="paralog of FGE (formylglycine-generating enzyme)"/>
    <property type="match status" value="1"/>
</dbReference>
<dbReference type="Proteomes" id="UP000239867">
    <property type="component" value="Chromosome"/>
</dbReference>
<evidence type="ECO:0000259" key="3">
    <source>
        <dbReference type="Pfam" id="PF03781"/>
    </source>
</evidence>
<name>A0A2L1GQ26_9BACT</name>
<reference evidence="4 5" key="1">
    <citation type="journal article" date="2018" name="MBio">
        <title>Insights into the evolution of host association through the isolation and characterization of a novel human periodontal pathobiont, Desulfobulbus oralis.</title>
        <authorList>
            <person name="Cross K.L."/>
            <person name="Chirania P."/>
            <person name="Xiong W."/>
            <person name="Beall C.J."/>
            <person name="Elkins J.G."/>
            <person name="Giannone R.J."/>
            <person name="Griffen A.L."/>
            <person name="Guss A.M."/>
            <person name="Hettich R.L."/>
            <person name="Joshi S.S."/>
            <person name="Mokrzan E.M."/>
            <person name="Martin R.K."/>
            <person name="Zhulin I.B."/>
            <person name="Leys E.J."/>
            <person name="Podar M."/>
        </authorList>
    </citation>
    <scope>NUCLEOTIDE SEQUENCE [LARGE SCALE GENOMIC DNA]</scope>
    <source>
        <strain evidence="4 5">ORNL</strain>
    </source>
</reference>
<feature type="region of interest" description="Disordered" evidence="1">
    <location>
        <begin position="171"/>
        <end position="190"/>
    </location>
</feature>
<organism evidence="4 5">
    <name type="scientific">Desulfobulbus oralis</name>
    <dbReference type="NCBI Taxonomy" id="1986146"/>
    <lineage>
        <taxon>Bacteria</taxon>
        <taxon>Pseudomonadati</taxon>
        <taxon>Thermodesulfobacteriota</taxon>
        <taxon>Desulfobulbia</taxon>
        <taxon>Desulfobulbales</taxon>
        <taxon>Desulfobulbaceae</taxon>
        <taxon>Desulfobulbus</taxon>
    </lineage>
</organism>
<dbReference type="PANTHER" id="PTHR23150:SF19">
    <property type="entry name" value="FORMYLGLYCINE-GENERATING ENZYME"/>
    <property type="match status" value="1"/>
</dbReference>
<feature type="transmembrane region" description="Helical" evidence="2">
    <location>
        <begin position="201"/>
        <end position="225"/>
    </location>
</feature>
<dbReference type="InterPro" id="IPR005532">
    <property type="entry name" value="SUMF_dom"/>
</dbReference>
<evidence type="ECO:0000256" key="1">
    <source>
        <dbReference type="SAM" id="MobiDB-lite"/>
    </source>
</evidence>
<protein>
    <recommendedName>
        <fullName evidence="3">Sulfatase-modifying factor enzyme-like domain-containing protein</fullName>
    </recommendedName>
</protein>
<gene>
    <name evidence="4" type="ORF">CAY53_09970</name>
</gene>
<keyword evidence="5" id="KW-1185">Reference proteome</keyword>
<dbReference type="SUPFAM" id="SSF56436">
    <property type="entry name" value="C-type lectin-like"/>
    <property type="match status" value="1"/>
</dbReference>
<accession>A0A2L1GQ26</accession>
<keyword evidence="2" id="KW-0812">Transmembrane</keyword>
<keyword evidence="2" id="KW-0472">Membrane</keyword>
<keyword evidence="2" id="KW-1133">Transmembrane helix</keyword>
<dbReference type="AlphaFoldDB" id="A0A2L1GQ26"/>
<evidence type="ECO:0000313" key="4">
    <source>
        <dbReference type="EMBL" id="AVD71746.1"/>
    </source>
</evidence>
<feature type="domain" description="Sulfatase-modifying factor enzyme-like" evidence="3">
    <location>
        <begin position="308"/>
        <end position="539"/>
    </location>
</feature>
<sequence length="780" mass="85327">MHQADRLSHLYLCGRAVCPAGVRGLWLVFLQALAGRASRPLALDLLGPGGLRRRFPGLLPAALRPPAAVCPAMALDSRHSADLSPGLFHGHALPPGHCRSGPLLSRRHCLGLGHERLFHRAGRISEPGQRLLPGFQDDASDCVGHLLCGPAGLRHDQQSQGRIGPSLMRAKNVARKGQQSRVGAGTGHTSMEERRMQGIRIFLSALTLALLALAMSAASAAAAIARKDAPVSPEQASNPKADPQDIILPMPCGLSMALRAVAVPGGLMHDRRIVMGLGNTDPERQLYERRFESHIAAPFTTADLPAAWQSRLDPNQQQGFTFYFLGKYEVSQYQWDAVMQESCPAGPPAEGDLPRREISWFDVQRFLQKYNAWLVANHPDKLPRFAGNENNIGFLRLPTEEEWEFAARGGSRVPGEDRDNNDIFPLGQDRLEDFGVFSGQSALTAPSAIGSRKAGPLQIYDTVGNVKEMVDGLFHFSVADMRENGEVFQRLHGAAGGMLCKGGSFRSTQQGVLPGWRDEVPLYTAKGETRPDDMGFRVALSGLNVGSGQRLATLKRENAGREAAQTAAATAAAQAGTGQHMAQTAPAATPLAELDRIAGTAPPEMQPALARLRNLLSDRQSAQERQRAEVLENTARALLYQAETIRGFAFRYFTLHANWLEYLEKHQGTDTNAAKQKIDQRLDEYYQLLLTAANYYKSTLARVSEAEPAEVADIIGRFRQEYSADDSLSRHMRENIASVDKHLKAARSQGIAALDQKQICRDIIPDVHLKALPLKKREGR</sequence>
<dbReference type="InterPro" id="IPR042095">
    <property type="entry name" value="SUMF_sf"/>
</dbReference>
<proteinExistence type="predicted"/>
<dbReference type="Pfam" id="PF03781">
    <property type="entry name" value="FGE-sulfatase"/>
    <property type="match status" value="1"/>
</dbReference>
<dbReference type="GO" id="GO:0120147">
    <property type="term" value="F:formylglycine-generating oxidase activity"/>
    <property type="evidence" value="ECO:0007669"/>
    <property type="project" value="TreeGrafter"/>
</dbReference>
<dbReference type="InterPro" id="IPR051043">
    <property type="entry name" value="Sulfatase_Mod_Factor_Kinase"/>
</dbReference>
<evidence type="ECO:0000313" key="5">
    <source>
        <dbReference type="Proteomes" id="UP000239867"/>
    </source>
</evidence>
<dbReference type="InterPro" id="IPR016187">
    <property type="entry name" value="CTDL_fold"/>
</dbReference>
<dbReference type="KEGG" id="deo:CAY53_09970"/>
<evidence type="ECO:0000256" key="2">
    <source>
        <dbReference type="SAM" id="Phobius"/>
    </source>
</evidence>